<dbReference type="PROSITE" id="PS50850">
    <property type="entry name" value="MFS"/>
    <property type="match status" value="1"/>
</dbReference>
<feature type="domain" description="Major facilitator superfamily (MFS) profile" evidence="7">
    <location>
        <begin position="16"/>
        <end position="207"/>
    </location>
</feature>
<dbReference type="InterPro" id="IPR005829">
    <property type="entry name" value="Sugar_transporter_CS"/>
</dbReference>
<feature type="transmembrane region" description="Helical" evidence="6">
    <location>
        <begin position="17"/>
        <end position="38"/>
    </location>
</feature>
<gene>
    <name evidence="8" type="ORF">METZ01_LOCUS430654</name>
</gene>
<sequence length="207" mass="22289">NQTNDSKTKKKPGIFQLLYLFIKSGLLPVGLMTMSQFFHRSGGRFTIAPLLIQNKGFTVSNIGGFFSVTSLAQLTAVSLSGYIVDKLGRKILLIPGTGIILIGLFLFDNSNSYPMILVVAILLGIGEGSLSSSTVTLFADNAPKGYEGVTMGLYRTFGDFGFMIGPPILGYIIQQMNFSSALLVDGILISVCTLAVVIFAKETKKRT</sequence>
<accession>A0A382Y3U2</accession>
<evidence type="ECO:0000313" key="8">
    <source>
        <dbReference type="EMBL" id="SVD77800.1"/>
    </source>
</evidence>
<dbReference type="SUPFAM" id="SSF103473">
    <property type="entry name" value="MFS general substrate transporter"/>
    <property type="match status" value="1"/>
</dbReference>
<dbReference type="InterPro" id="IPR011701">
    <property type="entry name" value="MFS"/>
</dbReference>
<evidence type="ECO:0000256" key="6">
    <source>
        <dbReference type="SAM" id="Phobius"/>
    </source>
</evidence>
<evidence type="ECO:0000259" key="7">
    <source>
        <dbReference type="PROSITE" id="PS50850"/>
    </source>
</evidence>
<keyword evidence="4 6" id="KW-1133">Transmembrane helix</keyword>
<evidence type="ECO:0000256" key="5">
    <source>
        <dbReference type="ARBA" id="ARBA00023136"/>
    </source>
</evidence>
<evidence type="ECO:0000256" key="1">
    <source>
        <dbReference type="ARBA" id="ARBA00004651"/>
    </source>
</evidence>
<dbReference type="GO" id="GO:0022857">
    <property type="term" value="F:transmembrane transporter activity"/>
    <property type="evidence" value="ECO:0007669"/>
    <property type="project" value="InterPro"/>
</dbReference>
<dbReference type="Gene3D" id="1.20.1250.20">
    <property type="entry name" value="MFS general substrate transporter like domains"/>
    <property type="match status" value="1"/>
</dbReference>
<dbReference type="Pfam" id="PF07690">
    <property type="entry name" value="MFS_1"/>
    <property type="match status" value="1"/>
</dbReference>
<feature type="transmembrane region" description="Helical" evidence="6">
    <location>
        <begin position="91"/>
        <end position="107"/>
    </location>
</feature>
<proteinExistence type="predicted"/>
<keyword evidence="3 6" id="KW-0812">Transmembrane</keyword>
<protein>
    <recommendedName>
        <fullName evidence="7">Major facilitator superfamily (MFS) profile domain-containing protein</fullName>
    </recommendedName>
</protein>
<dbReference type="AlphaFoldDB" id="A0A382Y3U2"/>
<evidence type="ECO:0000256" key="4">
    <source>
        <dbReference type="ARBA" id="ARBA00022989"/>
    </source>
</evidence>
<feature type="transmembrane region" description="Helical" evidence="6">
    <location>
        <begin position="152"/>
        <end position="173"/>
    </location>
</feature>
<dbReference type="GO" id="GO:0005886">
    <property type="term" value="C:plasma membrane"/>
    <property type="evidence" value="ECO:0007669"/>
    <property type="project" value="UniProtKB-SubCell"/>
</dbReference>
<evidence type="ECO:0000256" key="2">
    <source>
        <dbReference type="ARBA" id="ARBA00022475"/>
    </source>
</evidence>
<feature type="transmembrane region" description="Helical" evidence="6">
    <location>
        <begin position="58"/>
        <end position="84"/>
    </location>
</feature>
<feature type="transmembrane region" description="Helical" evidence="6">
    <location>
        <begin position="113"/>
        <end position="140"/>
    </location>
</feature>
<evidence type="ECO:0000256" key="3">
    <source>
        <dbReference type="ARBA" id="ARBA00022692"/>
    </source>
</evidence>
<organism evidence="8">
    <name type="scientific">marine metagenome</name>
    <dbReference type="NCBI Taxonomy" id="408172"/>
    <lineage>
        <taxon>unclassified sequences</taxon>
        <taxon>metagenomes</taxon>
        <taxon>ecological metagenomes</taxon>
    </lineage>
</organism>
<keyword evidence="5 6" id="KW-0472">Membrane</keyword>
<keyword evidence="2" id="KW-1003">Cell membrane</keyword>
<name>A0A382Y3U2_9ZZZZ</name>
<dbReference type="PROSITE" id="PS00216">
    <property type="entry name" value="SUGAR_TRANSPORT_1"/>
    <property type="match status" value="1"/>
</dbReference>
<dbReference type="InterPro" id="IPR050189">
    <property type="entry name" value="MFS_Efflux_Transporters"/>
</dbReference>
<dbReference type="InterPro" id="IPR036259">
    <property type="entry name" value="MFS_trans_sf"/>
</dbReference>
<dbReference type="PANTHER" id="PTHR43124:SF3">
    <property type="entry name" value="CHLORAMPHENICOL EFFLUX PUMP RV0191"/>
    <property type="match status" value="1"/>
</dbReference>
<comment type="subcellular location">
    <subcellularLocation>
        <location evidence="1">Cell membrane</location>
        <topology evidence="1">Multi-pass membrane protein</topology>
    </subcellularLocation>
</comment>
<dbReference type="EMBL" id="UINC01172632">
    <property type="protein sequence ID" value="SVD77800.1"/>
    <property type="molecule type" value="Genomic_DNA"/>
</dbReference>
<dbReference type="InterPro" id="IPR020846">
    <property type="entry name" value="MFS_dom"/>
</dbReference>
<dbReference type="PANTHER" id="PTHR43124">
    <property type="entry name" value="PURINE EFFLUX PUMP PBUE"/>
    <property type="match status" value="1"/>
</dbReference>
<reference evidence="8" key="1">
    <citation type="submission" date="2018-05" db="EMBL/GenBank/DDBJ databases">
        <authorList>
            <person name="Lanie J.A."/>
            <person name="Ng W.-L."/>
            <person name="Kazmierczak K.M."/>
            <person name="Andrzejewski T.M."/>
            <person name="Davidsen T.M."/>
            <person name="Wayne K.J."/>
            <person name="Tettelin H."/>
            <person name="Glass J.I."/>
            <person name="Rusch D."/>
            <person name="Podicherti R."/>
            <person name="Tsui H.-C.T."/>
            <person name="Winkler M.E."/>
        </authorList>
    </citation>
    <scope>NUCLEOTIDE SEQUENCE</scope>
</reference>
<feature type="non-terminal residue" evidence="8">
    <location>
        <position position="1"/>
    </location>
</feature>
<feature type="transmembrane region" description="Helical" evidence="6">
    <location>
        <begin position="179"/>
        <end position="200"/>
    </location>
</feature>